<dbReference type="CDD" id="cd02042">
    <property type="entry name" value="ParAB_family"/>
    <property type="match status" value="1"/>
</dbReference>
<evidence type="ECO:0000313" key="3">
    <source>
        <dbReference type="Proteomes" id="UP000002019"/>
    </source>
</evidence>
<dbReference type="HOGENOM" id="CLU_037612_1_4_0"/>
<keyword evidence="3" id="KW-1185">Reference proteome</keyword>
<keyword evidence="2" id="KW-0808">Transferase</keyword>
<dbReference type="SUPFAM" id="SSF52540">
    <property type="entry name" value="P-loop containing nucleoside triphosphate hydrolases"/>
    <property type="match status" value="1"/>
</dbReference>
<sequence>MPKVITVVNQKGGVGKTTTAVNLSAGLAVLEKRTLLIDFDPQGNATSGVGIDKDKVELQIYDALIGRAPIEKTILSTATKNLFCIPGNINLTGAEIELVHEFAREQKLKEALQPILNSFDYIIIDCPPSLGLLTVNAMTAAMEVLIPIQCEYYALEGVSQLLTTIRLIQKNLNPGLNILGVLLTMFDKRVNLSLQVAKEVHRYFKEKVFRTIIPRNIKLTEAPGFGKPIFLYDIRSPGAMSYLNLANEVINRSE</sequence>
<dbReference type="Proteomes" id="UP000002019">
    <property type="component" value="Chromosome"/>
</dbReference>
<dbReference type="InterPro" id="IPR027417">
    <property type="entry name" value="P-loop_NTPase"/>
</dbReference>
<dbReference type="FunFam" id="3.40.50.300:FF:000285">
    <property type="entry name" value="Sporulation initiation inhibitor Soj"/>
    <property type="match status" value="1"/>
</dbReference>
<protein>
    <submittedName>
        <fullName evidence="2">Soj protein</fullName>
        <ecNumber evidence="2">2.7.10.2</ecNumber>
    </submittedName>
</protein>
<dbReference type="OrthoDB" id="9815116at2"/>
<evidence type="ECO:0000259" key="1">
    <source>
        <dbReference type="Pfam" id="PF13614"/>
    </source>
</evidence>
<feature type="domain" description="AAA" evidence="1">
    <location>
        <begin position="3"/>
        <end position="178"/>
    </location>
</feature>
<dbReference type="Pfam" id="PF13614">
    <property type="entry name" value="AAA_31"/>
    <property type="match status" value="1"/>
</dbReference>
<dbReference type="eggNOG" id="COG1192">
    <property type="taxonomic scope" value="Bacteria"/>
</dbReference>
<dbReference type="Gene3D" id="3.40.50.300">
    <property type="entry name" value="P-loop containing nucleotide triphosphate hydrolases"/>
    <property type="match status" value="1"/>
</dbReference>
<dbReference type="InterPro" id="IPR050678">
    <property type="entry name" value="DNA_Partitioning_ATPase"/>
</dbReference>
<dbReference type="EC" id="2.7.10.2" evidence="2"/>
<dbReference type="InterPro" id="IPR025669">
    <property type="entry name" value="AAA_dom"/>
</dbReference>
<evidence type="ECO:0000313" key="2">
    <source>
        <dbReference type="EMBL" id="CAO80184.1"/>
    </source>
</evidence>
<dbReference type="PANTHER" id="PTHR13696:SF52">
    <property type="entry name" value="PARA FAMILY PROTEIN CT_582"/>
    <property type="match status" value="1"/>
</dbReference>
<dbReference type="STRING" id="459349.CLOAM0277"/>
<dbReference type="RefSeq" id="WP_015424045.1">
    <property type="nucleotide sequence ID" value="NC_020449.1"/>
</dbReference>
<dbReference type="KEGG" id="caci:CLOAM0277"/>
<dbReference type="AlphaFoldDB" id="B0VFD2"/>
<name>B0VFD2_CLOAI</name>
<dbReference type="PANTHER" id="PTHR13696">
    <property type="entry name" value="P-LOOP CONTAINING NUCLEOSIDE TRIPHOSPHATE HYDROLASE"/>
    <property type="match status" value="1"/>
</dbReference>
<gene>
    <name evidence="2" type="ordered locus">CLOAM0277</name>
</gene>
<reference evidence="2 3" key="1">
    <citation type="journal article" date="2008" name="J. Bacteriol.">
        <title>'Candidatus Cloacamonas acidaminovorans': genome sequence reconstruction provides a first glimpse of a new bacterial division.</title>
        <authorList>
            <person name="Pelletier E."/>
            <person name="Kreimeyer A."/>
            <person name="Bocs S."/>
            <person name="Rouy Z."/>
            <person name="Gyapay G."/>
            <person name="Chouari R."/>
            <person name="Riviere D."/>
            <person name="Ganesan A."/>
            <person name="Daegelen P."/>
            <person name="Sghir A."/>
            <person name="Cohen G.N."/>
            <person name="Medigue C."/>
            <person name="Weissenbach J."/>
            <person name="Le Paslier D."/>
        </authorList>
    </citation>
    <scope>NUCLEOTIDE SEQUENCE [LARGE SCALE GENOMIC DNA]</scope>
    <source>
        <strain evidence="3">Evry</strain>
    </source>
</reference>
<accession>B0VFD2</accession>
<organism evidence="2 3">
    <name type="scientific">Cloacimonas acidaminovorans (strain Evry)</name>
    <dbReference type="NCBI Taxonomy" id="459349"/>
    <lineage>
        <taxon>Bacteria</taxon>
        <taxon>Pseudomonadati</taxon>
        <taxon>Candidatus Cloacimonadota</taxon>
        <taxon>Candidatus Cloacimonadia</taxon>
        <taxon>Candidatus Cloacimonadales</taxon>
        <taxon>Candidatus Cloacimonadaceae</taxon>
        <taxon>Candidatus Cloacimonas</taxon>
    </lineage>
</organism>
<dbReference type="EMBL" id="CU466930">
    <property type="protein sequence ID" value="CAO80184.1"/>
    <property type="molecule type" value="Genomic_DNA"/>
</dbReference>
<proteinExistence type="predicted"/>
<dbReference type="GO" id="GO:0004715">
    <property type="term" value="F:non-membrane spanning protein tyrosine kinase activity"/>
    <property type="evidence" value="ECO:0007669"/>
    <property type="project" value="UniProtKB-EC"/>
</dbReference>